<feature type="domain" description="GST N-terminal" evidence="1">
    <location>
        <begin position="1"/>
        <end position="80"/>
    </location>
</feature>
<sequence length="208" mass="23362">MKFYYSPGACSIGIHFLLEELAVPYEAVRIAIKDGEQFKPDYVGLNPKSKVPALARDDGSVLTEFAAIAHWLAYSFPEKGLAPSGLENGVRAIEIMDYAVATIHMQGFSRLFRPAKFAPSEADHAWVQDMGREIVTKAFGVVSESFGDNRFILGDRLSMADSSLFYVLFWALDRQKLDLPRNVADYYARLRDRPSSRKVFHDEGIVFA</sequence>
<dbReference type="AlphaFoldDB" id="A0A1L3SYR1"/>
<dbReference type="InterPro" id="IPR036282">
    <property type="entry name" value="Glutathione-S-Trfase_C_sf"/>
</dbReference>
<dbReference type="STRING" id="1670800.BSQ44_09955"/>
<dbReference type="PANTHER" id="PTHR44051:SF8">
    <property type="entry name" value="GLUTATHIONE S-TRANSFERASE GSTA"/>
    <property type="match status" value="1"/>
</dbReference>
<dbReference type="SFLD" id="SFLDG01150">
    <property type="entry name" value="Main.1:_Beta-like"/>
    <property type="match status" value="1"/>
</dbReference>
<proteinExistence type="predicted"/>
<evidence type="ECO:0000259" key="1">
    <source>
        <dbReference type="PROSITE" id="PS50404"/>
    </source>
</evidence>
<feature type="domain" description="GST C-terminal" evidence="2">
    <location>
        <begin position="85"/>
        <end position="208"/>
    </location>
</feature>
<dbReference type="InterPro" id="IPR004045">
    <property type="entry name" value="Glutathione_S-Trfase_N"/>
</dbReference>
<accession>A0A1L3SYR1</accession>
<dbReference type="SFLD" id="SFLDS00019">
    <property type="entry name" value="Glutathione_Transferase_(cytos"/>
    <property type="match status" value="1"/>
</dbReference>
<dbReference type="OrthoDB" id="7583243at2"/>
<dbReference type="InterPro" id="IPR010987">
    <property type="entry name" value="Glutathione-S-Trfase_C-like"/>
</dbReference>
<reference evidence="4" key="1">
    <citation type="submission" date="2016-11" db="EMBL/GenBank/DDBJ databases">
        <title>Mesorhizobium oceanicum sp. nov., isolated from deep seawater in South China Sea.</title>
        <authorList>
            <person name="Fu G.-Y."/>
        </authorList>
    </citation>
    <scope>NUCLEOTIDE SEQUENCE [LARGE SCALE GENOMIC DNA]</scope>
    <source>
        <strain evidence="4">B7</strain>
    </source>
</reference>
<dbReference type="PROSITE" id="PS50404">
    <property type="entry name" value="GST_NTER"/>
    <property type="match status" value="1"/>
</dbReference>
<evidence type="ECO:0000313" key="3">
    <source>
        <dbReference type="EMBL" id="APH74520.1"/>
    </source>
</evidence>
<dbReference type="PANTHER" id="PTHR44051">
    <property type="entry name" value="GLUTATHIONE S-TRANSFERASE-RELATED"/>
    <property type="match status" value="1"/>
</dbReference>
<evidence type="ECO:0000259" key="2">
    <source>
        <dbReference type="PROSITE" id="PS50405"/>
    </source>
</evidence>
<evidence type="ECO:0008006" key="5">
    <source>
        <dbReference type="Google" id="ProtNLM"/>
    </source>
</evidence>
<dbReference type="CDD" id="cd03057">
    <property type="entry name" value="GST_N_Beta"/>
    <property type="match status" value="1"/>
</dbReference>
<keyword evidence="4" id="KW-1185">Reference proteome</keyword>
<dbReference type="InterPro" id="IPR036249">
    <property type="entry name" value="Thioredoxin-like_sf"/>
</dbReference>
<dbReference type="Proteomes" id="UP000182840">
    <property type="component" value="Chromosome"/>
</dbReference>
<dbReference type="Pfam" id="PF13409">
    <property type="entry name" value="GST_N_2"/>
    <property type="match status" value="1"/>
</dbReference>
<protein>
    <recommendedName>
        <fullName evidence="5">Glutathione S-transferase</fullName>
    </recommendedName>
</protein>
<dbReference type="KEGG" id="meso:BSQ44_09955"/>
<dbReference type="Gene3D" id="3.40.30.10">
    <property type="entry name" value="Glutaredoxin"/>
    <property type="match status" value="1"/>
</dbReference>
<dbReference type="Pfam" id="PF13410">
    <property type="entry name" value="GST_C_2"/>
    <property type="match status" value="1"/>
</dbReference>
<dbReference type="Gene3D" id="1.20.1050.10">
    <property type="match status" value="1"/>
</dbReference>
<dbReference type="PROSITE" id="PS50405">
    <property type="entry name" value="GST_CTER"/>
    <property type="match status" value="1"/>
</dbReference>
<organism evidence="3 4">
    <name type="scientific">Aquibium oceanicum</name>
    <dbReference type="NCBI Taxonomy" id="1670800"/>
    <lineage>
        <taxon>Bacteria</taxon>
        <taxon>Pseudomonadati</taxon>
        <taxon>Pseudomonadota</taxon>
        <taxon>Alphaproteobacteria</taxon>
        <taxon>Hyphomicrobiales</taxon>
        <taxon>Phyllobacteriaceae</taxon>
        <taxon>Aquibium</taxon>
    </lineage>
</organism>
<gene>
    <name evidence="3" type="ORF">BSQ44_09955</name>
</gene>
<dbReference type="InterPro" id="IPR040079">
    <property type="entry name" value="Glutathione_S-Trfase"/>
</dbReference>
<name>A0A1L3SYR1_9HYPH</name>
<evidence type="ECO:0000313" key="4">
    <source>
        <dbReference type="Proteomes" id="UP000182840"/>
    </source>
</evidence>
<dbReference type="SUPFAM" id="SSF47616">
    <property type="entry name" value="GST C-terminal domain-like"/>
    <property type="match status" value="1"/>
</dbReference>
<dbReference type="SFLD" id="SFLDG00358">
    <property type="entry name" value="Main_(cytGST)"/>
    <property type="match status" value="1"/>
</dbReference>
<dbReference type="EMBL" id="CP018171">
    <property type="protein sequence ID" value="APH74520.1"/>
    <property type="molecule type" value="Genomic_DNA"/>
</dbReference>
<dbReference type="SUPFAM" id="SSF52833">
    <property type="entry name" value="Thioredoxin-like"/>
    <property type="match status" value="1"/>
</dbReference>